<dbReference type="RefSeq" id="XP_001883938.1">
    <property type="nucleotide sequence ID" value="XM_001883903.1"/>
</dbReference>
<dbReference type="Proteomes" id="UP000001194">
    <property type="component" value="Unassembled WGS sequence"/>
</dbReference>
<evidence type="ECO:0000259" key="1">
    <source>
        <dbReference type="Pfam" id="PF18149"/>
    </source>
</evidence>
<sequence>MVRGRSGGRLNIRYLSLPRPVTAAEKTTSVLSILGSESSARDCKNQLMELFDFQSFHITAKIVTSSCGVPH</sequence>
<name>B0DJC3_LACBS</name>
<reference evidence="2 3" key="1">
    <citation type="journal article" date="2008" name="Nature">
        <title>The genome of Laccaria bicolor provides insights into mycorrhizal symbiosis.</title>
        <authorList>
            <person name="Martin F."/>
            <person name="Aerts A."/>
            <person name="Ahren D."/>
            <person name="Brun A."/>
            <person name="Danchin E.G.J."/>
            <person name="Duchaussoy F."/>
            <person name="Gibon J."/>
            <person name="Kohler A."/>
            <person name="Lindquist E."/>
            <person name="Pereda V."/>
            <person name="Salamov A."/>
            <person name="Shapiro H.J."/>
            <person name="Wuyts J."/>
            <person name="Blaudez D."/>
            <person name="Buee M."/>
            <person name="Brokstein P."/>
            <person name="Canbaeck B."/>
            <person name="Cohen D."/>
            <person name="Courty P.E."/>
            <person name="Coutinho P.M."/>
            <person name="Delaruelle C."/>
            <person name="Detter J.C."/>
            <person name="Deveau A."/>
            <person name="DiFazio S."/>
            <person name="Duplessis S."/>
            <person name="Fraissinet-Tachet L."/>
            <person name="Lucic E."/>
            <person name="Frey-Klett P."/>
            <person name="Fourrey C."/>
            <person name="Feussner I."/>
            <person name="Gay G."/>
            <person name="Grimwood J."/>
            <person name="Hoegger P.J."/>
            <person name="Jain P."/>
            <person name="Kilaru S."/>
            <person name="Labbe J."/>
            <person name="Lin Y.C."/>
            <person name="Legue V."/>
            <person name="Le Tacon F."/>
            <person name="Marmeisse R."/>
            <person name="Melayah D."/>
            <person name="Montanini B."/>
            <person name="Muratet M."/>
            <person name="Nehls U."/>
            <person name="Niculita-Hirzel H."/>
            <person name="Oudot-Le Secq M.P."/>
            <person name="Peter M."/>
            <person name="Quesneville H."/>
            <person name="Rajashekar B."/>
            <person name="Reich M."/>
            <person name="Rouhier N."/>
            <person name="Schmutz J."/>
            <person name="Yin T."/>
            <person name="Chalot M."/>
            <person name="Henrissat B."/>
            <person name="Kuees U."/>
            <person name="Lucas S."/>
            <person name="Van de Peer Y."/>
            <person name="Podila G.K."/>
            <person name="Polle A."/>
            <person name="Pukkila P.J."/>
            <person name="Richardson P.M."/>
            <person name="Rouze P."/>
            <person name="Sanders I.R."/>
            <person name="Stajich J.E."/>
            <person name="Tunlid A."/>
            <person name="Tuskan G."/>
            <person name="Grigoriev I.V."/>
        </authorList>
    </citation>
    <scope>NUCLEOTIDE SEQUENCE [LARGE SCALE GENOMIC DNA]</scope>
    <source>
        <strain evidence="3">S238N-H82 / ATCC MYA-4686</strain>
    </source>
</reference>
<feature type="domain" description="Brr2 N-terminal helicase PWI" evidence="1">
    <location>
        <begin position="20"/>
        <end position="63"/>
    </location>
</feature>
<dbReference type="KEGG" id="lbc:LACBIDRAFT_303334"/>
<protein>
    <submittedName>
        <fullName evidence="2">Predicted protein</fullName>
    </submittedName>
</protein>
<dbReference type="EMBL" id="DS547113">
    <property type="protein sequence ID" value="EDR05380.1"/>
    <property type="molecule type" value="Genomic_DNA"/>
</dbReference>
<dbReference type="AlphaFoldDB" id="B0DJC3"/>
<proteinExistence type="predicted"/>
<dbReference type="OrthoDB" id="3067468at2759"/>
<dbReference type="GeneID" id="6079653"/>
<dbReference type="HOGENOM" id="CLU_2740467_0_0_1"/>
<dbReference type="Pfam" id="PF18149">
    <property type="entry name" value="Helicase_PWI"/>
    <property type="match status" value="1"/>
</dbReference>
<gene>
    <name evidence="2" type="ORF">LACBIDRAFT_303334</name>
</gene>
<dbReference type="STRING" id="486041.B0DJC3"/>
<dbReference type="InterPro" id="IPR041094">
    <property type="entry name" value="Brr2_helicase_PWI"/>
</dbReference>
<dbReference type="InParanoid" id="B0DJC3"/>
<evidence type="ECO:0000313" key="2">
    <source>
        <dbReference type="EMBL" id="EDR05380.1"/>
    </source>
</evidence>
<evidence type="ECO:0000313" key="3">
    <source>
        <dbReference type="Proteomes" id="UP000001194"/>
    </source>
</evidence>
<keyword evidence="3" id="KW-1185">Reference proteome</keyword>
<organism evidence="3">
    <name type="scientific">Laccaria bicolor (strain S238N-H82 / ATCC MYA-4686)</name>
    <name type="common">Bicoloured deceiver</name>
    <name type="synonym">Laccaria laccata var. bicolor</name>
    <dbReference type="NCBI Taxonomy" id="486041"/>
    <lineage>
        <taxon>Eukaryota</taxon>
        <taxon>Fungi</taxon>
        <taxon>Dikarya</taxon>
        <taxon>Basidiomycota</taxon>
        <taxon>Agaricomycotina</taxon>
        <taxon>Agaricomycetes</taxon>
        <taxon>Agaricomycetidae</taxon>
        <taxon>Agaricales</taxon>
        <taxon>Agaricineae</taxon>
        <taxon>Hydnangiaceae</taxon>
        <taxon>Laccaria</taxon>
    </lineage>
</organism>
<accession>B0DJC3</accession>